<proteinExistence type="predicted"/>
<sequence>MSRYLFLAIAATVWLPQLASAGDYDSSSVKTQWNDKDGQPLPGQMEMVDFGSMPLTLTQRRGTLFVNSIPESKVSKANLEIVEAVTGANRDTIVDQLLKQRGRPARMQVDIAVLRQIGNGQLIRMPVAMLDPAGQLAARRLGQQILEQKRLQAQLVMAQRRRLATAMGTIPTGTNSSAADFEQEGEFEGQFGDQDGPDGPELSGGKED</sequence>
<organism evidence="3 4">
    <name type="scientific">Stieleria magnilauensis</name>
    <dbReference type="NCBI Taxonomy" id="2527963"/>
    <lineage>
        <taxon>Bacteria</taxon>
        <taxon>Pseudomonadati</taxon>
        <taxon>Planctomycetota</taxon>
        <taxon>Planctomycetia</taxon>
        <taxon>Pirellulales</taxon>
        <taxon>Pirellulaceae</taxon>
        <taxon>Stieleria</taxon>
    </lineage>
</organism>
<reference evidence="3 4" key="1">
    <citation type="submission" date="2019-02" db="EMBL/GenBank/DDBJ databases">
        <title>Deep-cultivation of Planctomycetes and their phenomic and genomic characterization uncovers novel biology.</title>
        <authorList>
            <person name="Wiegand S."/>
            <person name="Jogler M."/>
            <person name="Boedeker C."/>
            <person name="Pinto D."/>
            <person name="Vollmers J."/>
            <person name="Rivas-Marin E."/>
            <person name="Kohn T."/>
            <person name="Peeters S.H."/>
            <person name="Heuer A."/>
            <person name="Rast P."/>
            <person name="Oberbeckmann S."/>
            <person name="Bunk B."/>
            <person name="Jeske O."/>
            <person name="Meyerdierks A."/>
            <person name="Storesund J.E."/>
            <person name="Kallscheuer N."/>
            <person name="Luecker S."/>
            <person name="Lage O.M."/>
            <person name="Pohl T."/>
            <person name="Merkel B.J."/>
            <person name="Hornburger P."/>
            <person name="Mueller R.-W."/>
            <person name="Bruemmer F."/>
            <person name="Labrenz M."/>
            <person name="Spormann A.M."/>
            <person name="Op den Camp H."/>
            <person name="Overmann J."/>
            <person name="Amann R."/>
            <person name="Jetten M.S.M."/>
            <person name="Mascher T."/>
            <person name="Medema M.H."/>
            <person name="Devos D.P."/>
            <person name="Kaster A.-K."/>
            <person name="Ovreas L."/>
            <person name="Rohde M."/>
            <person name="Galperin M.Y."/>
            <person name="Jogler C."/>
        </authorList>
    </citation>
    <scope>NUCLEOTIDE SEQUENCE [LARGE SCALE GENOMIC DNA]</scope>
    <source>
        <strain evidence="3 4">TBK1r</strain>
    </source>
</reference>
<keyword evidence="4" id="KW-1185">Reference proteome</keyword>
<feature type="signal peptide" evidence="2">
    <location>
        <begin position="1"/>
        <end position="21"/>
    </location>
</feature>
<dbReference type="Proteomes" id="UP000318081">
    <property type="component" value="Chromosome"/>
</dbReference>
<accession>A0ABX5XUK6</accession>
<evidence type="ECO:0000313" key="3">
    <source>
        <dbReference type="EMBL" id="QDV85709.1"/>
    </source>
</evidence>
<protein>
    <submittedName>
        <fullName evidence="3">Uncharacterized protein</fullName>
    </submittedName>
</protein>
<keyword evidence="2" id="KW-0732">Signal</keyword>
<feature type="region of interest" description="Disordered" evidence="1">
    <location>
        <begin position="169"/>
        <end position="208"/>
    </location>
</feature>
<evidence type="ECO:0000256" key="2">
    <source>
        <dbReference type="SAM" id="SignalP"/>
    </source>
</evidence>
<feature type="compositionally biased region" description="Low complexity" evidence="1">
    <location>
        <begin position="188"/>
        <end position="201"/>
    </location>
</feature>
<dbReference type="EMBL" id="CP036432">
    <property type="protein sequence ID" value="QDV85709.1"/>
    <property type="molecule type" value="Genomic_DNA"/>
</dbReference>
<feature type="chain" id="PRO_5046208329" evidence="2">
    <location>
        <begin position="22"/>
        <end position="208"/>
    </location>
</feature>
<gene>
    <name evidence="3" type="ORF">TBK1r_47250</name>
</gene>
<evidence type="ECO:0000256" key="1">
    <source>
        <dbReference type="SAM" id="MobiDB-lite"/>
    </source>
</evidence>
<dbReference type="RefSeq" id="WP_145215784.1">
    <property type="nucleotide sequence ID" value="NZ_CP036432.1"/>
</dbReference>
<name>A0ABX5XUK6_9BACT</name>
<evidence type="ECO:0000313" key="4">
    <source>
        <dbReference type="Proteomes" id="UP000318081"/>
    </source>
</evidence>